<evidence type="ECO:0000313" key="1">
    <source>
        <dbReference type="EMBL" id="PRH40878.1"/>
    </source>
</evidence>
<dbReference type="AlphaFoldDB" id="A0A132DUU9"/>
<sequence length="182" mass="19819">MTSHWYVIHGGSASDTDQYDIVVHGADGARLDSSLFGNYLPYSLPDLGARPAFGRDSIFAIQGYPTHLREFECDTECESIISSAMLMDAEYVGPCKTAEMHRLRVHCASQIESFDGMSGAPVFQVSADHTQEGKQWFAGMLLRGTPQSGEVQFLGYEKIIGVLARIVNGDIAHAYTAPPTAV</sequence>
<dbReference type="EMBL" id="PVHK01000127">
    <property type="protein sequence ID" value="PRH40878.1"/>
    <property type="molecule type" value="Genomic_DNA"/>
</dbReference>
<protein>
    <submittedName>
        <fullName evidence="1">Uncharacterized protein</fullName>
    </submittedName>
</protein>
<reference evidence="1 2" key="1">
    <citation type="submission" date="2018-03" db="EMBL/GenBank/DDBJ databases">
        <authorList>
            <person name="Nguyen K."/>
            <person name="Fouts D."/>
            <person name="Sutton G."/>
        </authorList>
    </citation>
    <scope>NUCLEOTIDE SEQUENCE [LARGE SCALE GENOMIC DNA]</scope>
    <source>
        <strain evidence="1 2">AU3578</strain>
    </source>
</reference>
<organism evidence="1 2">
    <name type="scientific">Burkholderia vietnamiensis</name>
    <dbReference type="NCBI Taxonomy" id="60552"/>
    <lineage>
        <taxon>Bacteria</taxon>
        <taxon>Pseudomonadati</taxon>
        <taxon>Pseudomonadota</taxon>
        <taxon>Betaproteobacteria</taxon>
        <taxon>Burkholderiales</taxon>
        <taxon>Burkholderiaceae</taxon>
        <taxon>Burkholderia</taxon>
        <taxon>Burkholderia cepacia complex</taxon>
    </lineage>
</organism>
<comment type="caution">
    <text evidence="1">The sequence shown here is derived from an EMBL/GenBank/DDBJ whole genome shotgun (WGS) entry which is preliminary data.</text>
</comment>
<dbReference type="Proteomes" id="UP000237632">
    <property type="component" value="Unassembled WGS sequence"/>
</dbReference>
<proteinExistence type="predicted"/>
<evidence type="ECO:0000313" key="2">
    <source>
        <dbReference type="Proteomes" id="UP000237632"/>
    </source>
</evidence>
<gene>
    <name evidence="1" type="ORF">C6T65_18615</name>
</gene>
<accession>A0A132DUU9</accession>
<name>A0A132DUU9_BURVI</name>